<dbReference type="EMBL" id="CAJVPL010001864">
    <property type="protein sequence ID" value="CAG8590573.1"/>
    <property type="molecule type" value="Genomic_DNA"/>
</dbReference>
<evidence type="ECO:0000313" key="4">
    <source>
        <dbReference type="Proteomes" id="UP000789831"/>
    </source>
</evidence>
<feature type="domain" description="C17orf113 probable zinc finger" evidence="2">
    <location>
        <begin position="389"/>
        <end position="448"/>
    </location>
</feature>
<keyword evidence="4" id="KW-1185">Reference proteome</keyword>
<evidence type="ECO:0000256" key="1">
    <source>
        <dbReference type="SAM" id="Phobius"/>
    </source>
</evidence>
<feature type="transmembrane region" description="Helical" evidence="1">
    <location>
        <begin position="20"/>
        <end position="38"/>
    </location>
</feature>
<name>A0A9N9C8Y9_9GLOM</name>
<feature type="transmembrane region" description="Helical" evidence="1">
    <location>
        <begin position="121"/>
        <end position="145"/>
    </location>
</feature>
<organism evidence="3 4">
    <name type="scientific">Ambispora gerdemannii</name>
    <dbReference type="NCBI Taxonomy" id="144530"/>
    <lineage>
        <taxon>Eukaryota</taxon>
        <taxon>Fungi</taxon>
        <taxon>Fungi incertae sedis</taxon>
        <taxon>Mucoromycota</taxon>
        <taxon>Glomeromycotina</taxon>
        <taxon>Glomeromycetes</taxon>
        <taxon>Archaeosporales</taxon>
        <taxon>Ambisporaceae</taxon>
        <taxon>Ambispora</taxon>
    </lineage>
</organism>
<proteinExistence type="predicted"/>
<dbReference type="InterPro" id="IPR057456">
    <property type="entry name" value="Znf_C17orf113"/>
</dbReference>
<dbReference type="Pfam" id="PF25431">
    <property type="entry name" value="zf-C17orf113"/>
    <property type="match status" value="1"/>
</dbReference>
<feature type="transmembrane region" description="Helical" evidence="1">
    <location>
        <begin position="50"/>
        <end position="72"/>
    </location>
</feature>
<feature type="transmembrane region" description="Helical" evidence="1">
    <location>
        <begin position="244"/>
        <end position="263"/>
    </location>
</feature>
<reference evidence="3" key="1">
    <citation type="submission" date="2021-06" db="EMBL/GenBank/DDBJ databases">
        <authorList>
            <person name="Kallberg Y."/>
            <person name="Tangrot J."/>
            <person name="Rosling A."/>
        </authorList>
    </citation>
    <scope>NUCLEOTIDE SEQUENCE</scope>
    <source>
        <strain evidence="3">MT106</strain>
    </source>
</reference>
<protein>
    <submittedName>
        <fullName evidence="3">9_t:CDS:1</fullName>
    </submittedName>
</protein>
<keyword evidence="1" id="KW-1133">Transmembrane helix</keyword>
<comment type="caution">
    <text evidence="3">The sequence shown here is derived from an EMBL/GenBank/DDBJ whole genome shotgun (WGS) entry which is preliminary data.</text>
</comment>
<sequence>MVVDGSGSEAPDTGDNLENFIGAVLVGASLTLTGNSALRMAALRTSGSKMFLFPIVNIAMLINEFAVMLLIFSAANSLSDNWGMWASFVNNVTYFVSKPTVLYLAYLRCRAAYEPYRKYRHIHYFIIAFRAIELFVLVIINIHIITACGGKFTGVCAAEYVIYRIRDALAPVFRFYYIISEGIFYLKLFSTLKKIHSSETPNKHVLRYRTYQTILFTVDLTILIAMSIYRLVVLASTTTKPTYVYAELFSAALTVFVITEFGLTIPELFKSSTGTTGSIIPTYNAHCSSEHMVSPGKTAPRNLSVITNNNNDNIKKKPSAVILSNDINKGKNSKLNSNNHNGKNSISEHLRNTARELIAREQTTPPPPKRARRLTKESLRFNPIWKKRYPWVVHETVDNKERIFCSWCRVANCNNKFATEGCEWIKEDSLVRHQKVKEHVNIVKGRTTGNASTVDNPSPVRFTQFYGLGKAKVIENMRIAYFMIKQNMSLDGYQEMCNFITFQFQNQTGITLDAPPISIHPFLLNSRKIITTSNNTIKIKNGANNHTSGILGATYVNPVSVIDIVQAMSRVIEDAVLSELSESPCWSLLLDHVTYQSGRKSISVYSKHLSADHSPGIRYLGILGFSSTDPFTASNNLEAFCTSKRISMAKLAHVDRSNGIVSHLKSKQPFLSSIHTVGQSIHSSMKEAADAVLYFIQYQTTMNEILDYFSVISDPPSSLKPIGEGITSSLYNIDAARFLSWCQEIAVNSQILDEIRIALSLSNAENATTLCNKIDQNFTIATKLLADIYNILQNLVIFFQGDPISVADLYPFVNQATTKIYVEFIGSSEDRPNYGSMLRQFVEKTLTLGATLPKFIPQFATATINALNERFPMLDVYNNMRIFDPRFLPNERRAIGPYGKEEIDTLNKIYGNPNFENGVIFPPVIDSQALIKEWSQAKYLLSGFKELPFTEAWKKTFETVEFIQEFPNIVKIISIALTVPYSNAHVENLLSRQKRIAVQHAGRMEPELLHAYMMIALNGPSYDKFDYEKAYDVWARAGFRG</sequence>
<keyword evidence="1" id="KW-0472">Membrane</keyword>
<dbReference type="OrthoDB" id="2356166at2759"/>
<feature type="transmembrane region" description="Helical" evidence="1">
    <location>
        <begin position="213"/>
        <end position="232"/>
    </location>
</feature>
<evidence type="ECO:0000313" key="3">
    <source>
        <dbReference type="EMBL" id="CAG8590573.1"/>
    </source>
</evidence>
<keyword evidence="1" id="KW-0812">Transmembrane</keyword>
<dbReference type="AlphaFoldDB" id="A0A9N9C8Y9"/>
<dbReference type="Proteomes" id="UP000789831">
    <property type="component" value="Unassembled WGS sequence"/>
</dbReference>
<evidence type="ECO:0000259" key="2">
    <source>
        <dbReference type="Pfam" id="PF25431"/>
    </source>
</evidence>
<dbReference type="PANTHER" id="PTHR46880">
    <property type="entry name" value="RAS-ASSOCIATING DOMAIN-CONTAINING PROTEIN"/>
    <property type="match status" value="1"/>
</dbReference>
<feature type="transmembrane region" description="Helical" evidence="1">
    <location>
        <begin position="92"/>
        <end position="109"/>
    </location>
</feature>
<accession>A0A9N9C8Y9</accession>
<gene>
    <name evidence="3" type="ORF">AGERDE_LOCUS8586</name>
</gene>
<dbReference type="PANTHER" id="PTHR46880:SF5">
    <property type="entry name" value="DUF4371 DOMAIN-CONTAINING PROTEIN"/>
    <property type="match status" value="1"/>
</dbReference>